<accession>A0A166W8Z5</accession>
<proteinExistence type="predicted"/>
<evidence type="ECO:0000256" key="4">
    <source>
        <dbReference type="PROSITE-ProRule" id="PRU00510"/>
    </source>
</evidence>
<keyword evidence="3" id="KW-0862">Zinc</keyword>
<evidence type="ECO:0000256" key="1">
    <source>
        <dbReference type="ARBA" id="ARBA00022723"/>
    </source>
</evidence>
<dbReference type="Proteomes" id="UP000076643">
    <property type="component" value="Unassembled WGS sequence"/>
</dbReference>
<dbReference type="EMBL" id="AUYB01000109">
    <property type="protein sequence ID" value="KZN36234.1"/>
    <property type="molecule type" value="Genomic_DNA"/>
</dbReference>
<keyword evidence="2" id="KW-0863">Zinc-finger</keyword>
<sequence>MNENLLNQCQLKLADELAHIRVSFIEDLKTNSNPVTSQLAEMLEQTSPADWIDSIDDKICPSQFPNYTRLVQIEAAMCQIDIGQFGFCCDCEKEIEVELLNQDPTTQRCKSCQSKALQKL</sequence>
<gene>
    <name evidence="6" type="ORF">N475_17715</name>
</gene>
<feature type="zinc finger region" description="dksA C4-type" evidence="4">
    <location>
        <begin position="88"/>
        <end position="112"/>
    </location>
</feature>
<dbReference type="PATRIC" id="fig|1365250.3.peg.3143"/>
<feature type="domain" description="Zinc finger DksA/TraR C4-type" evidence="5">
    <location>
        <begin position="83"/>
        <end position="115"/>
    </location>
</feature>
<evidence type="ECO:0000256" key="2">
    <source>
        <dbReference type="ARBA" id="ARBA00022771"/>
    </source>
</evidence>
<protein>
    <recommendedName>
        <fullName evidence="5">Zinc finger DksA/TraR C4-type domain-containing protein</fullName>
    </recommendedName>
</protein>
<comment type="caution">
    <text evidence="6">The sequence shown here is derived from an EMBL/GenBank/DDBJ whole genome shotgun (WGS) entry which is preliminary data.</text>
</comment>
<reference evidence="6 7" key="1">
    <citation type="submission" date="2013-07" db="EMBL/GenBank/DDBJ databases">
        <title>Comparative Genomic and Metabolomic Analysis of Twelve Strains of Pseudoalteromonas luteoviolacea.</title>
        <authorList>
            <person name="Vynne N.G."/>
            <person name="Mansson M."/>
            <person name="Gram L."/>
        </authorList>
    </citation>
    <scope>NUCLEOTIDE SEQUENCE [LARGE SCALE GENOMIC DNA]</scope>
    <source>
        <strain evidence="6 7">DSM 6061</strain>
    </source>
</reference>
<organism evidence="6 7">
    <name type="scientific">Pseudoalteromonas luteoviolacea DSM 6061</name>
    <dbReference type="NCBI Taxonomy" id="1365250"/>
    <lineage>
        <taxon>Bacteria</taxon>
        <taxon>Pseudomonadati</taxon>
        <taxon>Pseudomonadota</taxon>
        <taxon>Gammaproteobacteria</taxon>
        <taxon>Alteromonadales</taxon>
        <taxon>Pseudoalteromonadaceae</taxon>
        <taxon>Pseudoalteromonas</taxon>
    </lineage>
</organism>
<keyword evidence="7" id="KW-1185">Reference proteome</keyword>
<evidence type="ECO:0000256" key="3">
    <source>
        <dbReference type="ARBA" id="ARBA00022833"/>
    </source>
</evidence>
<dbReference type="AlphaFoldDB" id="A0A166W8Z5"/>
<evidence type="ECO:0000259" key="5">
    <source>
        <dbReference type="Pfam" id="PF01258"/>
    </source>
</evidence>
<dbReference type="RefSeq" id="WP_063357091.1">
    <property type="nucleotide sequence ID" value="NZ_AQHB01000027.1"/>
</dbReference>
<keyword evidence="1" id="KW-0479">Metal-binding</keyword>
<dbReference type="GeneID" id="57362813"/>
<dbReference type="Pfam" id="PF01258">
    <property type="entry name" value="zf-dskA_traR"/>
    <property type="match status" value="1"/>
</dbReference>
<dbReference type="InterPro" id="IPR000962">
    <property type="entry name" value="Znf_DskA_TraR"/>
</dbReference>
<evidence type="ECO:0000313" key="6">
    <source>
        <dbReference type="EMBL" id="KZN36234.1"/>
    </source>
</evidence>
<dbReference type="GO" id="GO:0008270">
    <property type="term" value="F:zinc ion binding"/>
    <property type="evidence" value="ECO:0007669"/>
    <property type="project" value="UniProtKB-KW"/>
</dbReference>
<dbReference type="Gene3D" id="1.20.120.910">
    <property type="entry name" value="DksA, coiled-coil domain"/>
    <property type="match status" value="1"/>
</dbReference>
<dbReference type="PROSITE" id="PS51128">
    <property type="entry name" value="ZF_DKSA_2"/>
    <property type="match status" value="1"/>
</dbReference>
<evidence type="ECO:0000313" key="7">
    <source>
        <dbReference type="Proteomes" id="UP000076643"/>
    </source>
</evidence>
<name>A0A166W8Z5_9GAMM</name>